<dbReference type="RefSeq" id="WP_041404353.1">
    <property type="nucleotide sequence ID" value="NZ_AP019862.1"/>
</dbReference>
<dbReference type="NCBIfam" id="TIGR00481">
    <property type="entry name" value="YbhB/YbcL family Raf kinase inhibitor-like protein"/>
    <property type="match status" value="1"/>
</dbReference>
<dbReference type="Proteomes" id="UP000422519">
    <property type="component" value="Chromosome"/>
</dbReference>
<dbReference type="AlphaFoldDB" id="A0AAD1LT60"/>
<dbReference type="Pfam" id="PF01161">
    <property type="entry name" value="PBP"/>
    <property type="match status" value="1"/>
</dbReference>
<gene>
    <name evidence="1" type="ORF">RHHCN13_06520</name>
</gene>
<dbReference type="PANTHER" id="PTHR30289:SF1">
    <property type="entry name" value="PEBP (PHOSPHATIDYLETHANOLAMINE-BINDING PROTEIN) FAMILY PROTEIN"/>
    <property type="match status" value="1"/>
</dbReference>
<evidence type="ECO:0000313" key="1">
    <source>
        <dbReference type="EMBL" id="BBM93188.1"/>
    </source>
</evidence>
<reference evidence="1" key="1">
    <citation type="journal article" date="2019" name="Front. Microbiol.">
        <title>Genomic features of Rickettsia heilongjiangensis revealed by intraspecies comparison and detailed comparison with Rickettsia japonica.</title>
        <authorList>
            <person name="Kasama K."/>
            <person name="Fujita H."/>
            <person name="Yamamoto S."/>
            <person name="Ooka T."/>
            <person name="Gotoh Y."/>
            <person name="Ogura Y."/>
            <person name="Ando S."/>
            <person name="Hayashi T."/>
        </authorList>
    </citation>
    <scope>NUCLEOTIDE SEQUENCE</scope>
    <source>
        <strain evidence="1">HCN-13</strain>
    </source>
</reference>
<dbReference type="EMBL" id="AP019863">
    <property type="protein sequence ID" value="BBM93188.1"/>
    <property type="molecule type" value="Genomic_DNA"/>
</dbReference>
<dbReference type="Gene3D" id="3.90.280.10">
    <property type="entry name" value="PEBP-like"/>
    <property type="match status" value="1"/>
</dbReference>
<sequence>MTKGATYDFHNSTAFKHNDRIPDKFTCKGQNVSPHLEWSNAPSDTKSFALIMDDPDAPVAIAPPHGIWDHWVIYNISASITKLSEGQIDSSIKILNNSWQEKKYGGPCPLASKPHRYFFKLYALNDYLELDENASKQDLVLALQKHLLTEAALIGIYSI</sequence>
<dbReference type="CDD" id="cd00865">
    <property type="entry name" value="PEBP_bact_arch"/>
    <property type="match status" value="1"/>
</dbReference>
<evidence type="ECO:0000313" key="2">
    <source>
        <dbReference type="Proteomes" id="UP000422519"/>
    </source>
</evidence>
<proteinExistence type="predicted"/>
<dbReference type="InterPro" id="IPR005247">
    <property type="entry name" value="YbhB_YbcL/LppC-like"/>
</dbReference>
<accession>A0AAD1LT60</accession>
<dbReference type="InterPro" id="IPR036610">
    <property type="entry name" value="PEBP-like_sf"/>
</dbReference>
<dbReference type="InterPro" id="IPR008914">
    <property type="entry name" value="PEBP"/>
</dbReference>
<dbReference type="PANTHER" id="PTHR30289">
    <property type="entry name" value="UNCHARACTERIZED PROTEIN YBCL-RELATED"/>
    <property type="match status" value="1"/>
</dbReference>
<protein>
    <submittedName>
        <fullName evidence="1">Phosphatidylethanolamine-binding protein</fullName>
    </submittedName>
</protein>
<organism evidence="1 2">
    <name type="scientific">Rickettsia conorii subsp. heilongjiangensis</name>
    <dbReference type="NCBI Taxonomy" id="226665"/>
    <lineage>
        <taxon>Bacteria</taxon>
        <taxon>Pseudomonadati</taxon>
        <taxon>Pseudomonadota</taxon>
        <taxon>Alphaproteobacteria</taxon>
        <taxon>Rickettsiales</taxon>
        <taxon>Rickettsiaceae</taxon>
        <taxon>Rickettsieae</taxon>
        <taxon>Rickettsia</taxon>
        <taxon>spotted fever group</taxon>
    </lineage>
</organism>
<name>A0AAD1LT60_RICCR</name>
<dbReference type="SUPFAM" id="SSF49777">
    <property type="entry name" value="PEBP-like"/>
    <property type="match status" value="1"/>
</dbReference>